<keyword evidence="2" id="KW-1185">Reference proteome</keyword>
<organism evidence="1 2">
    <name type="scientific">Micrococcus flavus</name>
    <dbReference type="NCBI Taxonomy" id="384602"/>
    <lineage>
        <taxon>Bacteria</taxon>
        <taxon>Bacillati</taxon>
        <taxon>Actinomycetota</taxon>
        <taxon>Actinomycetes</taxon>
        <taxon>Micrococcales</taxon>
        <taxon>Micrococcaceae</taxon>
        <taxon>Micrococcus</taxon>
    </lineage>
</organism>
<dbReference type="Proteomes" id="UP000560081">
    <property type="component" value="Unassembled WGS sequence"/>
</dbReference>
<gene>
    <name evidence="1" type="ORF">BJ976_000234</name>
</gene>
<name>A0A4Y8X2Q1_9MICC</name>
<evidence type="ECO:0000313" key="1">
    <source>
        <dbReference type="EMBL" id="MBB4881883.1"/>
    </source>
</evidence>
<protein>
    <submittedName>
        <fullName evidence="1">Peptidoglycan/LPS O-acetylase OafA/YrhL</fullName>
    </submittedName>
</protein>
<dbReference type="RefSeq" id="WP_135029322.1">
    <property type="nucleotide sequence ID" value="NZ_BMLA01000003.1"/>
</dbReference>
<dbReference type="AlphaFoldDB" id="A0A4Y8X2Q1"/>
<reference evidence="1 2" key="1">
    <citation type="submission" date="2020-08" db="EMBL/GenBank/DDBJ databases">
        <title>Sequencing the genomes of 1000 actinobacteria strains.</title>
        <authorList>
            <person name="Klenk H.-P."/>
        </authorList>
    </citation>
    <scope>NUCLEOTIDE SEQUENCE [LARGE SCALE GENOMIC DNA]</scope>
    <source>
        <strain evidence="1 2">DSM 19079</strain>
    </source>
</reference>
<accession>A0A4Y8X2Q1</accession>
<dbReference type="EMBL" id="JACHMC010000001">
    <property type="protein sequence ID" value="MBB4881883.1"/>
    <property type="molecule type" value="Genomic_DNA"/>
</dbReference>
<evidence type="ECO:0000313" key="2">
    <source>
        <dbReference type="Proteomes" id="UP000560081"/>
    </source>
</evidence>
<sequence length="126" mass="12524">MDLARGIVPIVVLIGVSGSHDDPPGLFLLPGLVALFLAGLLTAAAARASHRWNRRALPATLAGVTAVLAAGAEAVLASRAGTVVLAESAFALVLALLGMVLAWRAGVSGLHGSRGSQSARSPVASA</sequence>
<comment type="caution">
    <text evidence="1">The sequence shown here is derived from an EMBL/GenBank/DDBJ whole genome shotgun (WGS) entry which is preliminary data.</text>
</comment>
<proteinExistence type="predicted"/>